<reference evidence="2 3" key="1">
    <citation type="submission" date="2017-01" db="EMBL/GenBank/DDBJ databases">
        <title>Whole-Genome Shotgun Sequencing of Two beta-Proteobacterial Species in Search of the Bulgecin Biosynthetic Cluster.</title>
        <authorList>
            <person name="Horsman M.E."/>
            <person name="Marous D.R."/>
            <person name="Li R."/>
            <person name="Oliver R.A."/>
            <person name="Byun B."/>
            <person name="Emrich S.J."/>
            <person name="Boggess B."/>
            <person name="Townsend C.A."/>
            <person name="Mobashery S."/>
        </authorList>
    </citation>
    <scope>NUCLEOTIDE SEQUENCE [LARGE SCALE GENOMIC DNA]</scope>
    <source>
        <strain evidence="2 3">ATCC 31433</strain>
    </source>
</reference>
<gene>
    <name evidence="2" type="ORF">BZL54_09130</name>
</gene>
<dbReference type="RefSeq" id="WP_084909068.1">
    <property type="nucleotide sequence ID" value="NZ_CP020738.1"/>
</dbReference>
<name>A0A2A4FJL5_9BURK</name>
<evidence type="ECO:0000313" key="2">
    <source>
        <dbReference type="EMBL" id="PCE32804.1"/>
    </source>
</evidence>
<dbReference type="InterPro" id="IPR036390">
    <property type="entry name" value="WH_DNA-bd_sf"/>
</dbReference>
<accession>A0A2A4FJL5</accession>
<evidence type="ECO:0000256" key="1">
    <source>
        <dbReference type="SAM" id="MobiDB-lite"/>
    </source>
</evidence>
<sequence>MTASDLPSTTKLVLFVIAEYASSIDDTCWPSIDQIADRATLSTRAVTKHLDVAEAEGWIRRWKSRKSGRKWAHGHYRLTVPGDVARRARDDLSLDIAGVQADESERRSGNSGQFDELRSEDAQKVGNSGPRSGNSGELLERGSLDAHGLGNSAGESGSYRNHVPTNNPMNRNYEALSLSQTTSVYLGGEGTGREEDRQEAVAKLAAWMARRLHDSDPGAAAPNLVEWAAVVDEMLTDGFEESQIVKLWTWALQDGFWRTVILDPARLKKHWEQLRTKRNHALARQHDPTKQRAQDDRRCAHVGENGERCSNAATSILGAGSARRGYCRLHVGLYEN</sequence>
<organism evidence="2 3">
    <name type="scientific">Burkholderia ubonensis subsp. mesacidophila</name>
    <dbReference type="NCBI Taxonomy" id="265293"/>
    <lineage>
        <taxon>Bacteria</taxon>
        <taxon>Pseudomonadati</taxon>
        <taxon>Pseudomonadota</taxon>
        <taxon>Betaproteobacteria</taxon>
        <taxon>Burkholderiales</taxon>
        <taxon>Burkholderiaceae</taxon>
        <taxon>Burkholderia</taxon>
        <taxon>Burkholderia cepacia complex</taxon>
    </lineage>
</organism>
<proteinExistence type="predicted"/>
<dbReference type="AlphaFoldDB" id="A0A2A4FJL5"/>
<dbReference type="InterPro" id="IPR036388">
    <property type="entry name" value="WH-like_DNA-bd_sf"/>
</dbReference>
<protein>
    <recommendedName>
        <fullName evidence="4">Helix-turn-helix domain-containing protein</fullName>
    </recommendedName>
</protein>
<dbReference type="EMBL" id="MTZU01000024">
    <property type="protein sequence ID" value="PCE32804.1"/>
    <property type="molecule type" value="Genomic_DNA"/>
</dbReference>
<feature type="compositionally biased region" description="Polar residues" evidence="1">
    <location>
        <begin position="125"/>
        <end position="135"/>
    </location>
</feature>
<dbReference type="Gene3D" id="1.10.10.10">
    <property type="entry name" value="Winged helix-like DNA-binding domain superfamily/Winged helix DNA-binding domain"/>
    <property type="match status" value="1"/>
</dbReference>
<dbReference type="Proteomes" id="UP000217994">
    <property type="component" value="Unassembled WGS sequence"/>
</dbReference>
<feature type="region of interest" description="Disordered" evidence="1">
    <location>
        <begin position="99"/>
        <end position="168"/>
    </location>
</feature>
<evidence type="ECO:0000313" key="3">
    <source>
        <dbReference type="Proteomes" id="UP000217994"/>
    </source>
</evidence>
<feature type="compositionally biased region" description="Polar residues" evidence="1">
    <location>
        <begin position="153"/>
        <end position="168"/>
    </location>
</feature>
<dbReference type="Pfam" id="PF13730">
    <property type="entry name" value="HTH_36"/>
    <property type="match status" value="1"/>
</dbReference>
<comment type="caution">
    <text evidence="2">The sequence shown here is derived from an EMBL/GenBank/DDBJ whole genome shotgun (WGS) entry which is preliminary data.</text>
</comment>
<evidence type="ECO:0008006" key="4">
    <source>
        <dbReference type="Google" id="ProtNLM"/>
    </source>
</evidence>
<dbReference type="SUPFAM" id="SSF46785">
    <property type="entry name" value="Winged helix' DNA-binding domain"/>
    <property type="match status" value="1"/>
</dbReference>
<dbReference type="GeneID" id="69006528"/>